<comment type="caution">
    <text evidence="6">The sequence shown here is derived from an EMBL/GenBank/DDBJ whole genome shotgun (WGS) entry which is preliminary data.</text>
</comment>
<keyword evidence="4" id="KW-0677">Repeat</keyword>
<dbReference type="InterPro" id="IPR041653">
    <property type="entry name" value="Importin_rep_4"/>
</dbReference>
<keyword evidence="5" id="KW-0653">Protein transport</keyword>
<dbReference type="InterPro" id="IPR040122">
    <property type="entry name" value="Importin_beta"/>
</dbReference>
<evidence type="ECO:0000313" key="6">
    <source>
        <dbReference type="EMBL" id="MES1922357.1"/>
    </source>
</evidence>
<evidence type="ECO:0008006" key="8">
    <source>
        <dbReference type="Google" id="ProtNLM"/>
    </source>
</evidence>
<proteinExistence type="predicted"/>
<evidence type="ECO:0000256" key="5">
    <source>
        <dbReference type="ARBA" id="ARBA00022927"/>
    </source>
</evidence>
<dbReference type="SUPFAM" id="SSF48371">
    <property type="entry name" value="ARM repeat"/>
    <property type="match status" value="1"/>
</dbReference>
<dbReference type="Proteomes" id="UP001439008">
    <property type="component" value="Unassembled WGS sequence"/>
</dbReference>
<protein>
    <recommendedName>
        <fullName evidence="8">TOG domain-containing protein</fullName>
    </recommendedName>
</protein>
<sequence length="239" mass="27304">MLKVVEDVVKLNDESSLIEVFEDLIDMVNLNPKSIRLYFEQFVKLMSDAAMATNMSKEVRILALEFLVVLAEMDNGVYRRSELYVRRAFMSALVMMLEISDPPNWINDLDDESEEENEIYSEGEVAMDRLSQAFGSARVLKIAIPLIGKFLSHEDWKRRVAGLIAISQMAESVDNEHAEKFVRTVSAFYKDQNPRVVFSAIHCIGQMCEDFAPQIQKQLHGLVLPPLVEILKNSKIVKF</sequence>
<dbReference type="EMBL" id="JBDODL010002649">
    <property type="protein sequence ID" value="MES1922357.1"/>
    <property type="molecule type" value="Genomic_DNA"/>
</dbReference>
<keyword evidence="3" id="KW-0963">Cytoplasm</keyword>
<keyword evidence="2" id="KW-0813">Transport</keyword>
<gene>
    <name evidence="6" type="ORF">MHBO_003863</name>
</gene>
<dbReference type="InterPro" id="IPR011989">
    <property type="entry name" value="ARM-like"/>
</dbReference>
<organism evidence="6 7">
    <name type="scientific">Bonamia ostreae</name>
    <dbReference type="NCBI Taxonomy" id="126728"/>
    <lineage>
        <taxon>Eukaryota</taxon>
        <taxon>Sar</taxon>
        <taxon>Rhizaria</taxon>
        <taxon>Endomyxa</taxon>
        <taxon>Ascetosporea</taxon>
        <taxon>Haplosporida</taxon>
        <taxon>Bonamia</taxon>
    </lineage>
</organism>
<dbReference type="InterPro" id="IPR016024">
    <property type="entry name" value="ARM-type_fold"/>
</dbReference>
<evidence type="ECO:0000256" key="2">
    <source>
        <dbReference type="ARBA" id="ARBA00022448"/>
    </source>
</evidence>
<dbReference type="Pfam" id="PF18808">
    <property type="entry name" value="Importin_rep_4"/>
    <property type="match status" value="1"/>
</dbReference>
<keyword evidence="7" id="KW-1185">Reference proteome</keyword>
<name>A0ABV2ASK6_9EUKA</name>
<evidence type="ECO:0000256" key="1">
    <source>
        <dbReference type="ARBA" id="ARBA00004496"/>
    </source>
</evidence>
<evidence type="ECO:0000313" key="7">
    <source>
        <dbReference type="Proteomes" id="UP001439008"/>
    </source>
</evidence>
<accession>A0ABV2ASK6</accession>
<dbReference type="Gene3D" id="1.25.10.10">
    <property type="entry name" value="Leucine-rich Repeat Variant"/>
    <property type="match status" value="1"/>
</dbReference>
<dbReference type="PANTHER" id="PTHR10527">
    <property type="entry name" value="IMPORTIN BETA"/>
    <property type="match status" value="1"/>
</dbReference>
<evidence type="ECO:0000256" key="4">
    <source>
        <dbReference type="ARBA" id="ARBA00022737"/>
    </source>
</evidence>
<evidence type="ECO:0000256" key="3">
    <source>
        <dbReference type="ARBA" id="ARBA00022490"/>
    </source>
</evidence>
<reference evidence="6 7" key="1">
    <citation type="journal article" date="2024" name="BMC Biol.">
        <title>Comparative genomics of Ascetosporea gives new insight into the evolutionary basis for animal parasitism in Rhizaria.</title>
        <authorList>
            <person name="Hiltunen Thoren M."/>
            <person name="Onut-Brannstrom I."/>
            <person name="Alfjorden A."/>
            <person name="Peckova H."/>
            <person name="Swords F."/>
            <person name="Hooper C."/>
            <person name="Holzer A.S."/>
            <person name="Bass D."/>
            <person name="Burki F."/>
        </authorList>
    </citation>
    <scope>NUCLEOTIDE SEQUENCE [LARGE SCALE GENOMIC DNA]</scope>
    <source>
        <strain evidence="6">20-A016</strain>
    </source>
</reference>
<comment type="subcellular location">
    <subcellularLocation>
        <location evidence="1">Cytoplasm</location>
    </subcellularLocation>
</comment>